<evidence type="ECO:0000313" key="3">
    <source>
        <dbReference type="EMBL" id="CAK9000064.1"/>
    </source>
</evidence>
<organism evidence="3 4">
    <name type="scientific">Durusdinium trenchii</name>
    <dbReference type="NCBI Taxonomy" id="1381693"/>
    <lineage>
        <taxon>Eukaryota</taxon>
        <taxon>Sar</taxon>
        <taxon>Alveolata</taxon>
        <taxon>Dinophyceae</taxon>
        <taxon>Suessiales</taxon>
        <taxon>Symbiodiniaceae</taxon>
        <taxon>Durusdinium</taxon>
    </lineage>
</organism>
<keyword evidence="2" id="KW-0732">Signal</keyword>
<accession>A0ABP0IBV6</accession>
<sequence>MRPWALVLLLGCLSSIKGHRQTESMLALTEDSPERFDRGEKEEEVKSKISNSLESVSAAEPMGADQEGVKSTTQAGPTQDRKRDLWLASERVIHMQPGRIGCWLDLSTGMIRKVYEGTQAEGLGLEVFDYITKVGSAKFSTAALENAMHGSKDFDVTVEKPSEVVWVVQCCLWCLYRPAGAVGCLLLLGLPYIIYRGLLFGLDLDSKTLLHPAVRLVVCASVAYALGKLGWLLLDWCYSGLGYKIRLASKAAGILGLVMGWLLNLSNPLLNVRLRSDSIKVLRMSNVSALLCCCTFSLFRGTEVACRFCPRSIEEAKRTSLGATFLDVLYDISDIPHAFLVLGFTCLTSQICMAAQQRMVEVSEGLPCEPTQFTECVHKPCAELLRDIPANLGPIGLPILLVICDMLPACLRFYNESMLLYASKITRGLPEYWCDVACNAFVLAGCTLAVAVGPLQLSRGLRVFEHQLTNARRLDSNMNLQVEAVEAMLAQVNDGKGWGIPVFEGFVLTKSVMQTLCLRLLLAGTVIKAFLDTELGFHQEEKERSNIQLAAIVDGLRNMTSFFQNQSTSFLTNLENPTS</sequence>
<evidence type="ECO:0000256" key="2">
    <source>
        <dbReference type="SAM" id="SignalP"/>
    </source>
</evidence>
<dbReference type="EMBL" id="CAXAMM010003470">
    <property type="protein sequence ID" value="CAK9000064.1"/>
    <property type="molecule type" value="Genomic_DNA"/>
</dbReference>
<comment type="caution">
    <text evidence="3">The sequence shown here is derived from an EMBL/GenBank/DDBJ whole genome shotgun (WGS) entry which is preliminary data.</text>
</comment>
<feature type="signal peptide" evidence="2">
    <location>
        <begin position="1"/>
        <end position="18"/>
    </location>
</feature>
<evidence type="ECO:0000313" key="4">
    <source>
        <dbReference type="Proteomes" id="UP001642464"/>
    </source>
</evidence>
<keyword evidence="4" id="KW-1185">Reference proteome</keyword>
<name>A0ABP0IBV6_9DINO</name>
<feature type="chain" id="PRO_5046255637" evidence="2">
    <location>
        <begin position="19"/>
        <end position="579"/>
    </location>
</feature>
<feature type="region of interest" description="Disordered" evidence="1">
    <location>
        <begin position="22"/>
        <end position="81"/>
    </location>
</feature>
<protein>
    <submittedName>
        <fullName evidence="3">Uncharacterized protein</fullName>
    </submittedName>
</protein>
<feature type="compositionally biased region" description="Basic and acidic residues" evidence="1">
    <location>
        <begin position="32"/>
        <end position="47"/>
    </location>
</feature>
<proteinExistence type="predicted"/>
<evidence type="ECO:0000256" key="1">
    <source>
        <dbReference type="SAM" id="MobiDB-lite"/>
    </source>
</evidence>
<reference evidence="3 4" key="1">
    <citation type="submission" date="2024-02" db="EMBL/GenBank/DDBJ databases">
        <authorList>
            <person name="Chen Y."/>
            <person name="Shah S."/>
            <person name="Dougan E. K."/>
            <person name="Thang M."/>
            <person name="Chan C."/>
        </authorList>
    </citation>
    <scope>NUCLEOTIDE SEQUENCE [LARGE SCALE GENOMIC DNA]</scope>
</reference>
<dbReference type="Proteomes" id="UP001642464">
    <property type="component" value="Unassembled WGS sequence"/>
</dbReference>
<gene>
    <name evidence="3" type="ORF">SCF082_LOCUS6333</name>
</gene>